<feature type="region of interest" description="Disordered" evidence="1">
    <location>
        <begin position="73"/>
        <end position="92"/>
    </location>
</feature>
<evidence type="ECO:0000313" key="3">
    <source>
        <dbReference type="EMBL" id="MPL91415.1"/>
    </source>
</evidence>
<sequence>MKEKLLEMLKENGEWSFTRWIAFIGYSAFLLGSFYLLYKGQKWDNYDTFANLTGGGGAVTQLVNKFINGKYNTLPGEAGKPLQKDGEKGAGN</sequence>
<evidence type="ECO:0008006" key="4">
    <source>
        <dbReference type="Google" id="ProtNLM"/>
    </source>
</evidence>
<feature type="compositionally biased region" description="Basic and acidic residues" evidence="1">
    <location>
        <begin position="82"/>
        <end position="92"/>
    </location>
</feature>
<dbReference type="EMBL" id="VSSQ01000328">
    <property type="protein sequence ID" value="MPL91415.1"/>
    <property type="molecule type" value="Genomic_DNA"/>
</dbReference>
<gene>
    <name evidence="3" type="ORF">SDC9_37483</name>
</gene>
<proteinExistence type="predicted"/>
<evidence type="ECO:0000256" key="2">
    <source>
        <dbReference type="SAM" id="Phobius"/>
    </source>
</evidence>
<dbReference type="AlphaFoldDB" id="A0A644VJJ8"/>
<keyword evidence="2" id="KW-0472">Membrane</keyword>
<comment type="caution">
    <text evidence="3">The sequence shown here is derived from an EMBL/GenBank/DDBJ whole genome shotgun (WGS) entry which is preliminary data.</text>
</comment>
<protein>
    <recommendedName>
        <fullName evidence="4">Holin</fullName>
    </recommendedName>
</protein>
<keyword evidence="2" id="KW-1133">Transmembrane helix</keyword>
<feature type="transmembrane region" description="Helical" evidence="2">
    <location>
        <begin position="20"/>
        <end position="38"/>
    </location>
</feature>
<evidence type="ECO:0000256" key="1">
    <source>
        <dbReference type="SAM" id="MobiDB-lite"/>
    </source>
</evidence>
<accession>A0A644VJJ8</accession>
<keyword evidence="2" id="KW-0812">Transmembrane</keyword>
<reference evidence="3" key="1">
    <citation type="submission" date="2019-08" db="EMBL/GenBank/DDBJ databases">
        <authorList>
            <person name="Kucharzyk K."/>
            <person name="Murdoch R.W."/>
            <person name="Higgins S."/>
            <person name="Loffler F."/>
        </authorList>
    </citation>
    <scope>NUCLEOTIDE SEQUENCE</scope>
</reference>
<organism evidence="3">
    <name type="scientific">bioreactor metagenome</name>
    <dbReference type="NCBI Taxonomy" id="1076179"/>
    <lineage>
        <taxon>unclassified sequences</taxon>
        <taxon>metagenomes</taxon>
        <taxon>ecological metagenomes</taxon>
    </lineage>
</organism>
<name>A0A644VJJ8_9ZZZZ</name>